<accession>A0A9Q3IA86</accession>
<name>A0A9Q3IA86_9BASI</name>
<comment type="caution">
    <text evidence="1">The sequence shown here is derived from an EMBL/GenBank/DDBJ whole genome shotgun (WGS) entry which is preliminary data.</text>
</comment>
<dbReference type="EMBL" id="AVOT02036853">
    <property type="protein sequence ID" value="MBW0531459.1"/>
    <property type="molecule type" value="Genomic_DNA"/>
</dbReference>
<proteinExistence type="predicted"/>
<evidence type="ECO:0000313" key="2">
    <source>
        <dbReference type="Proteomes" id="UP000765509"/>
    </source>
</evidence>
<dbReference type="AlphaFoldDB" id="A0A9Q3IA86"/>
<organism evidence="1 2">
    <name type="scientific">Austropuccinia psidii MF-1</name>
    <dbReference type="NCBI Taxonomy" id="1389203"/>
    <lineage>
        <taxon>Eukaryota</taxon>
        <taxon>Fungi</taxon>
        <taxon>Dikarya</taxon>
        <taxon>Basidiomycota</taxon>
        <taxon>Pucciniomycotina</taxon>
        <taxon>Pucciniomycetes</taxon>
        <taxon>Pucciniales</taxon>
        <taxon>Sphaerophragmiaceae</taxon>
        <taxon>Austropuccinia</taxon>
    </lineage>
</organism>
<gene>
    <name evidence="1" type="ORF">O181_071174</name>
</gene>
<protein>
    <submittedName>
        <fullName evidence="1">Uncharacterized protein</fullName>
    </submittedName>
</protein>
<keyword evidence="2" id="KW-1185">Reference proteome</keyword>
<dbReference type="Proteomes" id="UP000765509">
    <property type="component" value="Unassembled WGS sequence"/>
</dbReference>
<reference evidence="1" key="1">
    <citation type="submission" date="2021-03" db="EMBL/GenBank/DDBJ databases">
        <title>Draft genome sequence of rust myrtle Austropuccinia psidii MF-1, a brazilian biotype.</title>
        <authorList>
            <person name="Quecine M.C."/>
            <person name="Pachon D.M.R."/>
            <person name="Bonatelli M.L."/>
            <person name="Correr F.H."/>
            <person name="Franceschini L.M."/>
            <person name="Leite T.F."/>
            <person name="Margarido G.R.A."/>
            <person name="Almeida C.A."/>
            <person name="Ferrarezi J.A."/>
            <person name="Labate C.A."/>
        </authorList>
    </citation>
    <scope>NUCLEOTIDE SEQUENCE</scope>
    <source>
        <strain evidence="1">MF-1</strain>
    </source>
</reference>
<evidence type="ECO:0000313" key="1">
    <source>
        <dbReference type="EMBL" id="MBW0531459.1"/>
    </source>
</evidence>
<sequence length="149" mass="16645">MASGNHQRPPEQPKQGFPSSLGEDFPFFNALCTQGPGVVHIWYNIPLCTIFAHKSNGDTFRSQLHNSKSSPKSITIFKEGIFSYSVWQFPGGYQKTIQGTQPSGRAEVGLSFTHQDYYEGNSQRLSIFSIIVKASSIWHSLDNSIGPYR</sequence>